<dbReference type="AlphaFoldDB" id="A0AAV3PHU7"/>
<keyword evidence="1" id="KW-0812">Transmembrane</keyword>
<gene>
    <name evidence="2" type="ORF">LIER_43103</name>
</gene>
<accession>A0AAV3PHU7</accession>
<protein>
    <submittedName>
        <fullName evidence="2">Uncharacterized protein</fullName>
    </submittedName>
</protein>
<reference evidence="2 3" key="1">
    <citation type="submission" date="2024-01" db="EMBL/GenBank/DDBJ databases">
        <title>The complete chloroplast genome sequence of Lithospermum erythrorhizon: insights into the phylogenetic relationship among Boraginaceae species and the maternal lineages of purple gromwells.</title>
        <authorList>
            <person name="Okada T."/>
            <person name="Watanabe K."/>
        </authorList>
    </citation>
    <scope>NUCLEOTIDE SEQUENCE [LARGE SCALE GENOMIC DNA]</scope>
</reference>
<feature type="transmembrane region" description="Helical" evidence="1">
    <location>
        <begin position="22"/>
        <end position="42"/>
    </location>
</feature>
<comment type="caution">
    <text evidence="2">The sequence shown here is derived from an EMBL/GenBank/DDBJ whole genome shotgun (WGS) entry which is preliminary data.</text>
</comment>
<organism evidence="2 3">
    <name type="scientific">Lithospermum erythrorhizon</name>
    <name type="common">Purple gromwell</name>
    <name type="synonym">Lithospermum officinale var. erythrorhizon</name>
    <dbReference type="NCBI Taxonomy" id="34254"/>
    <lineage>
        <taxon>Eukaryota</taxon>
        <taxon>Viridiplantae</taxon>
        <taxon>Streptophyta</taxon>
        <taxon>Embryophyta</taxon>
        <taxon>Tracheophyta</taxon>
        <taxon>Spermatophyta</taxon>
        <taxon>Magnoliopsida</taxon>
        <taxon>eudicotyledons</taxon>
        <taxon>Gunneridae</taxon>
        <taxon>Pentapetalae</taxon>
        <taxon>asterids</taxon>
        <taxon>lamiids</taxon>
        <taxon>Boraginales</taxon>
        <taxon>Boraginaceae</taxon>
        <taxon>Boraginoideae</taxon>
        <taxon>Lithospermeae</taxon>
        <taxon>Lithospermum</taxon>
    </lineage>
</organism>
<sequence>MTSPCLASMCCSSPAMMLRSRVFELCCLLYSFFPFPMVHYHFGGQFMWSDQGIGSPSSYAGPPLPPPPSSIPPPYAVAVVVVYAAATLVALKMQFPFI</sequence>
<evidence type="ECO:0000313" key="2">
    <source>
        <dbReference type="EMBL" id="GAA0150482.1"/>
    </source>
</evidence>
<proteinExistence type="predicted"/>
<name>A0AAV3PHU7_LITER</name>
<evidence type="ECO:0000313" key="3">
    <source>
        <dbReference type="Proteomes" id="UP001454036"/>
    </source>
</evidence>
<dbReference type="EMBL" id="BAABME010032719">
    <property type="protein sequence ID" value="GAA0150482.1"/>
    <property type="molecule type" value="Genomic_DNA"/>
</dbReference>
<keyword evidence="1" id="KW-1133">Transmembrane helix</keyword>
<keyword evidence="3" id="KW-1185">Reference proteome</keyword>
<keyword evidence="1" id="KW-0472">Membrane</keyword>
<feature type="transmembrane region" description="Helical" evidence="1">
    <location>
        <begin position="73"/>
        <end position="91"/>
    </location>
</feature>
<evidence type="ECO:0000256" key="1">
    <source>
        <dbReference type="SAM" id="Phobius"/>
    </source>
</evidence>
<dbReference type="Proteomes" id="UP001454036">
    <property type="component" value="Unassembled WGS sequence"/>
</dbReference>